<sequence>MITISKINSNEVKYLCNDIYMNMKAKYRINLNKWCSKHVAPVLQKVLNKSISDKPFLDIMLLSHDEIEKLIEDSTIINLDYQYSIKSNKKIKGNKSLSIKDYLIGNVYKAISKPARRKKILSITNLSVCPYCNRNFMNSSDNKNTCELDHFWYKSEFPIFAASFYNLIPSCPSCNRNKGTKIFHLSPYNHKVSTDNRITFSWMPKNGDFLYNHHSIVIRAKTHDSFSHDYALLDLNELYQIHTDLVQDVLLKQIFIPEFYLNEICSILSLSKNDIDRLYTGVYTTEKDYNKRPLSKLISDIYSELGYFER</sequence>
<dbReference type="GO" id="GO:0008270">
    <property type="term" value="F:zinc ion binding"/>
    <property type="evidence" value="ECO:0007669"/>
    <property type="project" value="InterPro"/>
</dbReference>
<dbReference type="EMBL" id="LQZD01000309">
    <property type="protein sequence ID" value="KXU11842.1"/>
    <property type="molecule type" value="Genomic_DNA"/>
</dbReference>
<gene>
    <name evidence="2" type="ORF">SMIDD22_01157</name>
</gene>
<dbReference type="RefSeq" id="WP_236616753.1">
    <property type="nucleotide sequence ID" value="NZ_JPGW01000011.1"/>
</dbReference>
<accession>A0A139RAR1</accession>
<protein>
    <recommendedName>
        <fullName evidence="1">HNH domain-containing protein</fullName>
    </recommendedName>
</protein>
<dbReference type="AlphaFoldDB" id="A0A139RAR1"/>
<name>A0A139RAR1_STRMT</name>
<proteinExistence type="predicted"/>
<evidence type="ECO:0000259" key="1">
    <source>
        <dbReference type="Pfam" id="PF01844"/>
    </source>
</evidence>
<comment type="caution">
    <text evidence="2">The sequence shown here is derived from an EMBL/GenBank/DDBJ whole genome shotgun (WGS) entry which is preliminary data.</text>
</comment>
<reference evidence="2 3" key="1">
    <citation type="submission" date="2016-01" db="EMBL/GenBank/DDBJ databases">
        <title>Highly variable Streptococcus oralis are common among viridans streptococci isolated from primates.</title>
        <authorList>
            <person name="Denapaite D."/>
            <person name="Rieger M."/>
            <person name="Koendgen S."/>
            <person name="Brueckner R."/>
            <person name="Ochigava I."/>
            <person name="Kappeler P."/>
            <person name="Maetz-Rensing K."/>
            <person name="Leendertz F."/>
            <person name="Hakenbeck R."/>
        </authorList>
    </citation>
    <scope>NUCLEOTIDE SEQUENCE [LARGE SCALE GENOMIC DNA]</scope>
    <source>
        <strain evidence="2 3">DD22</strain>
    </source>
</reference>
<feature type="domain" description="HNH" evidence="1">
    <location>
        <begin position="129"/>
        <end position="180"/>
    </location>
</feature>
<evidence type="ECO:0000313" key="2">
    <source>
        <dbReference type="EMBL" id="KXU11842.1"/>
    </source>
</evidence>
<dbReference type="GO" id="GO:0003676">
    <property type="term" value="F:nucleic acid binding"/>
    <property type="evidence" value="ECO:0007669"/>
    <property type="project" value="InterPro"/>
</dbReference>
<dbReference type="Proteomes" id="UP000070779">
    <property type="component" value="Unassembled WGS sequence"/>
</dbReference>
<evidence type="ECO:0000313" key="3">
    <source>
        <dbReference type="Proteomes" id="UP000070779"/>
    </source>
</evidence>
<dbReference type="PATRIC" id="fig|28037.238.peg.1392"/>
<dbReference type="GO" id="GO:0004519">
    <property type="term" value="F:endonuclease activity"/>
    <property type="evidence" value="ECO:0007669"/>
    <property type="project" value="InterPro"/>
</dbReference>
<dbReference type="InterPro" id="IPR002711">
    <property type="entry name" value="HNH"/>
</dbReference>
<dbReference type="Pfam" id="PF01844">
    <property type="entry name" value="HNH"/>
    <property type="match status" value="1"/>
</dbReference>
<organism evidence="2 3">
    <name type="scientific">Streptococcus mitis</name>
    <dbReference type="NCBI Taxonomy" id="28037"/>
    <lineage>
        <taxon>Bacteria</taxon>
        <taxon>Bacillati</taxon>
        <taxon>Bacillota</taxon>
        <taxon>Bacilli</taxon>
        <taxon>Lactobacillales</taxon>
        <taxon>Streptococcaceae</taxon>
        <taxon>Streptococcus</taxon>
        <taxon>Streptococcus mitis group</taxon>
    </lineage>
</organism>
<dbReference type="Gene3D" id="1.10.30.50">
    <property type="match status" value="1"/>
</dbReference>